<feature type="compositionally biased region" description="Basic and acidic residues" evidence="6">
    <location>
        <begin position="215"/>
        <end position="235"/>
    </location>
</feature>
<dbReference type="InterPro" id="IPR013087">
    <property type="entry name" value="Znf_C2H2_type"/>
</dbReference>
<feature type="region of interest" description="Disordered" evidence="6">
    <location>
        <begin position="562"/>
        <end position="597"/>
    </location>
</feature>
<dbReference type="Gene3D" id="3.30.160.60">
    <property type="entry name" value="Classic Zinc Finger"/>
    <property type="match status" value="2"/>
</dbReference>
<feature type="region of interest" description="Disordered" evidence="6">
    <location>
        <begin position="1210"/>
        <end position="1239"/>
    </location>
</feature>
<feature type="compositionally biased region" description="Basic and acidic residues" evidence="6">
    <location>
        <begin position="688"/>
        <end position="708"/>
    </location>
</feature>
<name>A0A2K6G192_PROCO</name>
<feature type="compositionally biased region" description="Polar residues" evidence="6">
    <location>
        <begin position="1425"/>
        <end position="1440"/>
    </location>
</feature>
<evidence type="ECO:0000313" key="8">
    <source>
        <dbReference type="Ensembl" id="ENSPCOP00000019996.1"/>
    </source>
</evidence>
<dbReference type="SUPFAM" id="SSF57667">
    <property type="entry name" value="beta-beta-alpha zinc fingers"/>
    <property type="match status" value="1"/>
</dbReference>
<dbReference type="Pfam" id="PF00096">
    <property type="entry name" value="zf-C2H2"/>
    <property type="match status" value="1"/>
</dbReference>
<evidence type="ECO:0000313" key="9">
    <source>
        <dbReference type="Proteomes" id="UP000233160"/>
    </source>
</evidence>
<feature type="domain" description="C2H2-type" evidence="7">
    <location>
        <begin position="143"/>
        <end position="170"/>
    </location>
</feature>
<dbReference type="PROSITE" id="PS00028">
    <property type="entry name" value="ZINC_FINGER_C2H2_1"/>
    <property type="match status" value="2"/>
</dbReference>
<feature type="compositionally biased region" description="Basic and acidic residues" evidence="6">
    <location>
        <begin position="752"/>
        <end position="768"/>
    </location>
</feature>
<feature type="compositionally biased region" description="Pro residues" evidence="6">
    <location>
        <begin position="1"/>
        <end position="26"/>
    </location>
</feature>
<gene>
    <name evidence="8" type="primary">ZNF831</name>
</gene>
<dbReference type="PANTHER" id="PTHR47166:SF1">
    <property type="entry name" value="ZINC FINGER PROTEIN 831"/>
    <property type="match status" value="1"/>
</dbReference>
<evidence type="ECO:0000256" key="2">
    <source>
        <dbReference type="ARBA" id="ARBA00022737"/>
    </source>
</evidence>
<dbReference type="PANTHER" id="PTHR47166">
    <property type="entry name" value="ZINC FINGER PROTEIN 831"/>
    <property type="match status" value="1"/>
</dbReference>
<feature type="compositionally biased region" description="Polar residues" evidence="6">
    <location>
        <begin position="1265"/>
        <end position="1275"/>
    </location>
</feature>
<evidence type="ECO:0000256" key="3">
    <source>
        <dbReference type="ARBA" id="ARBA00022771"/>
    </source>
</evidence>
<organism evidence="8 9">
    <name type="scientific">Propithecus coquereli</name>
    <name type="common">Coquerel's sifaka</name>
    <name type="synonym">Propithecus verreauxi coquereli</name>
    <dbReference type="NCBI Taxonomy" id="379532"/>
    <lineage>
        <taxon>Eukaryota</taxon>
        <taxon>Metazoa</taxon>
        <taxon>Chordata</taxon>
        <taxon>Craniata</taxon>
        <taxon>Vertebrata</taxon>
        <taxon>Euteleostomi</taxon>
        <taxon>Mammalia</taxon>
        <taxon>Eutheria</taxon>
        <taxon>Euarchontoglires</taxon>
        <taxon>Primates</taxon>
        <taxon>Strepsirrhini</taxon>
        <taxon>Lemuriformes</taxon>
        <taxon>Indriidae</taxon>
        <taxon>Propithecus</taxon>
    </lineage>
</organism>
<feature type="region of interest" description="Disordered" evidence="6">
    <location>
        <begin position="1132"/>
        <end position="1157"/>
    </location>
</feature>
<dbReference type="OMA" id="MSQHQVS"/>
<proteinExistence type="predicted"/>
<reference evidence="8" key="2">
    <citation type="submission" date="2025-09" db="UniProtKB">
        <authorList>
            <consortium name="Ensembl"/>
        </authorList>
    </citation>
    <scope>IDENTIFICATION</scope>
</reference>
<feature type="region of interest" description="Disordered" evidence="6">
    <location>
        <begin position="1284"/>
        <end position="1303"/>
    </location>
</feature>
<evidence type="ECO:0000256" key="1">
    <source>
        <dbReference type="ARBA" id="ARBA00022723"/>
    </source>
</evidence>
<evidence type="ECO:0000256" key="5">
    <source>
        <dbReference type="PROSITE-ProRule" id="PRU00042"/>
    </source>
</evidence>
<evidence type="ECO:0000256" key="6">
    <source>
        <dbReference type="SAM" id="MobiDB-lite"/>
    </source>
</evidence>
<feature type="region of interest" description="Disordered" evidence="6">
    <location>
        <begin position="1416"/>
        <end position="1483"/>
    </location>
</feature>
<dbReference type="InterPro" id="IPR036236">
    <property type="entry name" value="Znf_C2H2_sf"/>
</dbReference>
<feature type="region of interest" description="Disordered" evidence="6">
    <location>
        <begin position="960"/>
        <end position="980"/>
    </location>
</feature>
<feature type="compositionally biased region" description="Basic and acidic residues" evidence="6">
    <location>
        <begin position="838"/>
        <end position="850"/>
    </location>
</feature>
<feature type="compositionally biased region" description="Low complexity" evidence="6">
    <location>
        <begin position="860"/>
        <end position="871"/>
    </location>
</feature>
<keyword evidence="1" id="KW-0479">Metal-binding</keyword>
<feature type="region of interest" description="Disordered" evidence="6">
    <location>
        <begin position="513"/>
        <end position="532"/>
    </location>
</feature>
<feature type="domain" description="C2H2-type" evidence="7">
    <location>
        <begin position="171"/>
        <end position="200"/>
    </location>
</feature>
<evidence type="ECO:0000259" key="7">
    <source>
        <dbReference type="PROSITE" id="PS50157"/>
    </source>
</evidence>
<feature type="compositionally biased region" description="Basic residues" evidence="6">
    <location>
        <begin position="625"/>
        <end position="636"/>
    </location>
</feature>
<feature type="region of interest" description="Disordered" evidence="6">
    <location>
        <begin position="1316"/>
        <end position="1365"/>
    </location>
</feature>
<dbReference type="GeneTree" id="ENSGT00940000161664"/>
<feature type="region of interest" description="Disordered" evidence="6">
    <location>
        <begin position="193"/>
        <end position="248"/>
    </location>
</feature>
<feature type="compositionally biased region" description="Basic and acidic residues" evidence="6">
    <location>
        <begin position="323"/>
        <end position="339"/>
    </location>
</feature>
<keyword evidence="2" id="KW-0677">Repeat</keyword>
<dbReference type="SMART" id="SM00355">
    <property type="entry name" value="ZnF_C2H2"/>
    <property type="match status" value="2"/>
</dbReference>
<feature type="region of interest" description="Disordered" evidence="6">
    <location>
        <begin position="1513"/>
        <end position="1565"/>
    </location>
</feature>
<dbReference type="GO" id="GO:0008270">
    <property type="term" value="F:zinc ion binding"/>
    <property type="evidence" value="ECO:0007669"/>
    <property type="project" value="UniProtKB-KW"/>
</dbReference>
<reference evidence="8" key="1">
    <citation type="submission" date="2025-08" db="UniProtKB">
        <authorList>
            <consortium name="Ensembl"/>
        </authorList>
    </citation>
    <scope>IDENTIFICATION</scope>
</reference>
<keyword evidence="3 5" id="KW-0863">Zinc-finger</keyword>
<dbReference type="Ensembl" id="ENSPCOT00000030647.1">
    <property type="protein sequence ID" value="ENSPCOP00000019996.1"/>
    <property type="gene ID" value="ENSPCOG00000021955.1"/>
</dbReference>
<feature type="compositionally biased region" description="Basic and acidic residues" evidence="6">
    <location>
        <begin position="637"/>
        <end position="656"/>
    </location>
</feature>
<feature type="region of interest" description="Disordered" evidence="6">
    <location>
        <begin position="625"/>
        <end position="875"/>
    </location>
</feature>
<feature type="compositionally biased region" description="Gly residues" evidence="6">
    <location>
        <begin position="375"/>
        <end position="385"/>
    </location>
</feature>
<dbReference type="Proteomes" id="UP000233160">
    <property type="component" value="Unassembled WGS sequence"/>
</dbReference>
<keyword evidence="9" id="KW-1185">Reference proteome</keyword>
<keyword evidence="4" id="KW-0862">Zinc</keyword>
<feature type="region of interest" description="Disordered" evidence="6">
    <location>
        <begin position="1252"/>
        <end position="1276"/>
    </location>
</feature>
<feature type="region of interest" description="Disordered" evidence="6">
    <location>
        <begin position="1"/>
        <end position="37"/>
    </location>
</feature>
<protein>
    <submittedName>
        <fullName evidence="8">Zinc finger protein 831</fullName>
    </submittedName>
</protein>
<feature type="compositionally biased region" description="Basic and acidic residues" evidence="6">
    <location>
        <begin position="1537"/>
        <end position="1550"/>
    </location>
</feature>
<dbReference type="STRING" id="379532.ENSPCOP00000019996"/>
<accession>A0A2K6G192</accession>
<evidence type="ECO:0000256" key="4">
    <source>
        <dbReference type="ARBA" id="ARBA00022833"/>
    </source>
</evidence>
<sequence length="1565" mass="164660">MEVPEPTCPAPPARDQPAPTPGPPGAPGGQASPRLALGPVILPPEQGLAPTVFLKALPIPLYHTVPPGGLQPRAPLVTGSLDGSSMPFILSPLLQPEGPGPTQVGKPAAPTLTMNIVGTLPVLSPGLGPTVGSTGKVRNVGKHLCPHCGRDCLKPSVLEKHIRSHTGERPFPCATCGIAFKTQSNLYKHRRTQTHLNNSRLSSESEAGGGSLLEEGDKAREPSRADLSRESRSQRLGEGASEGPLSAGGHVSLVAKNLGTKTDAVPCQGSTPADRDGPGDPAHMAYPGPPPAGSQPWRKLLEQRSPPAGKPSWLQRQQATLEKPWDAKASEGRLRKCESTDSGYLSRSDSAEQPPAPPSPLHSLSEHSAESEGEAGPGPGLGGARVAGLELEKRRLEERIARLISHNQAVVDDAQLDTVRPRKTGLSKQGSIDLPMPYTYKDSFHFDIRAPEPGRRRAALGPARSTLTPPDVSRPLFFHSVPTQQSTVECIPVTRSNSLPFIEGSRMWREPLGPQDACPRTQKPLSPRLTPARPGCHSGLTWAAVPSGHPRALVRQAAVEDLPWTSPGDSPGPAEDPEGKRTAAGEGATSKGRVDGKKCGQRRLKLFSQEKWQVYGNETFKRLYQKMKSSPHRGKKAREVRAGSRTEPDLPPREEAAGGNAAGDISRGARPEPWGSPGVPEASLVTEPPKHRETVARAGDSDQPRVDRAVSSPTLSDRDTPCLDSKSPLFPSNGRRELEQQLPPASAPVKGGDLEARRLVLPDSKLEGGTRGGGGMTETCPWAQTILIRPSSGPGEDRLRLERKKLKVETLGSPERLEPVGAETPGGPAQAASQEQGSDPRKAPGREHGSAGRTSEPLESSRASSAAASVAPKQAGLRDQVPMWHPAALAHGRHAPPFAQPQASGVLAAAADNAFFPKYLLKLPRAEAPSSLPIPQGMGTGWPKEEVSFVGPGLGTPLSCSPALGAPRETTSSPSTPMCEAHTAQDREGETHAIHHLCVGSTFPMARPSGAASSPWAPSWELGVPPGNALEDPPSGPLAGLNPCCSLQPSSFLTTLPQPHAMPPSWPELALSSHSGTPRTCRDQSPFPSLKAEPRLTWCCLRRSLPLPAEQKGKAVSVYSALHFPGGGLRDEGPAALPVSNGGGTRTRPREGSSAQISKVMPSFAQDPGADRDAWWAGEEVAKMQTKRKYKGNFLQSRVQLRAGRLRKPTWVPRRSCPPPPLEGQASSAMAGLNPQGEPSCAPSELSLCGGNEEEKEGDCGQISGPFSPSASSRTVGDVDKLTVKGMSPSAGEHGDCSHDTAAASGLPLPADLGLAVASDNTPSHGKGLDVGLLETPPLPLQDQVSTDPKPCIFSDAREPSSFGSKGSFPLHDVATSAVAISTSLGARAGHTALGVHSSEPRDHSWAVGDTRAQSFPDSKAMAEGTSQTLAPGNPSSGQRISGLGPLGPTGKTRREIPASGPSSTSSHQEEGRHKTFFPARGQSGCGETAIPCPALGSDGGKCQVSGLITLKRSVDPSHPGQPPEIPEAPSKSIRKRSLEGMRKQTRVEFSDTSSDDEDRLVIEI</sequence>
<dbReference type="PROSITE" id="PS50157">
    <property type="entry name" value="ZINC_FINGER_C2H2_2"/>
    <property type="match status" value="2"/>
</dbReference>
<dbReference type="FunFam" id="3.30.160.60:FF:000710">
    <property type="entry name" value="Zinc finger protein 768"/>
    <property type="match status" value="1"/>
</dbReference>
<feature type="region of interest" description="Disordered" evidence="6">
    <location>
        <begin position="262"/>
        <end position="385"/>
    </location>
</feature>